<dbReference type="InterPro" id="IPR041019">
    <property type="entry name" value="TIG1_plexin"/>
</dbReference>
<evidence type="ECO:0000259" key="19">
    <source>
        <dbReference type="SMART" id="SM00429"/>
    </source>
</evidence>
<evidence type="ECO:0000256" key="8">
    <source>
        <dbReference type="ARBA" id="ARBA00022990"/>
    </source>
</evidence>
<evidence type="ECO:0000256" key="7">
    <source>
        <dbReference type="ARBA" id="ARBA00022989"/>
    </source>
</evidence>
<keyword evidence="4 17" id="KW-0812">Transmembrane</keyword>
<evidence type="ECO:0000256" key="17">
    <source>
        <dbReference type="SAM" id="Phobius"/>
    </source>
</evidence>
<dbReference type="FunFam" id="1.10.506.10:FF:000006">
    <property type="entry name" value="Plexin A1"/>
    <property type="match status" value="1"/>
</dbReference>
<dbReference type="Pfam" id="PF01437">
    <property type="entry name" value="PSI"/>
    <property type="match status" value="2"/>
</dbReference>
<comment type="function">
    <text evidence="13">Coreceptor for SEMA3A. Necessary for signaling by class 3 semaphorins and subsequent remodeling of the cytoskeleton. Plays a role in axon guidance in the developing nervous system. Class 3 semaphorins bind to a complex composed of a neuropilin and a plexin. The plexin modulates the affinity of the complex for specific semaphorins, and its cytoplasmic domain is required for the activation of down-stream signaling events in the cytoplasm.</text>
</comment>
<feature type="transmembrane region" description="Helical" evidence="17">
    <location>
        <begin position="780"/>
        <end position="802"/>
    </location>
</feature>
<evidence type="ECO:0000256" key="4">
    <source>
        <dbReference type="ARBA" id="ARBA00022692"/>
    </source>
</evidence>
<dbReference type="GO" id="GO:0050920">
    <property type="term" value="P:regulation of chemotaxis"/>
    <property type="evidence" value="ECO:0007669"/>
    <property type="project" value="UniProtKB-ARBA"/>
</dbReference>
<keyword evidence="5" id="KW-0732">Signal</keyword>
<evidence type="ECO:0000313" key="21">
    <source>
        <dbReference type="Proteomes" id="UP000694571"/>
    </source>
</evidence>
<dbReference type="Pfam" id="PF18020">
    <property type="entry name" value="TIG_2"/>
    <property type="match status" value="1"/>
</dbReference>
<feature type="coiled-coil region" evidence="16">
    <location>
        <begin position="806"/>
        <end position="833"/>
    </location>
</feature>
<dbReference type="FunFam" id="2.60.40.10:FF:000123">
    <property type="entry name" value="Plexin A1"/>
    <property type="match status" value="1"/>
</dbReference>
<dbReference type="GO" id="GO:0021612">
    <property type="term" value="P:facial nerve structural organization"/>
    <property type="evidence" value="ECO:0007669"/>
    <property type="project" value="UniProtKB-ARBA"/>
</dbReference>
<dbReference type="InterPro" id="IPR013548">
    <property type="entry name" value="Plexin_cytoplasmic_RasGAP_dom"/>
</dbReference>
<evidence type="ECO:0000256" key="12">
    <source>
        <dbReference type="ARBA" id="ARBA00023180"/>
    </source>
</evidence>
<dbReference type="FunFam" id="3.10.20.90:FF:000018">
    <property type="entry name" value="Plexin A2"/>
    <property type="match status" value="1"/>
</dbReference>
<dbReference type="SUPFAM" id="SSF48350">
    <property type="entry name" value="GTPase activation domain, GAP"/>
    <property type="match status" value="1"/>
</dbReference>
<evidence type="ECO:0000256" key="15">
    <source>
        <dbReference type="ARBA" id="ARBA00070717"/>
    </source>
</evidence>
<keyword evidence="9 17" id="KW-0472">Membrane</keyword>
<feature type="domain" description="PSI" evidence="18">
    <location>
        <begin position="375"/>
        <end position="428"/>
    </location>
</feature>
<evidence type="ECO:0000256" key="13">
    <source>
        <dbReference type="ARBA" id="ARBA00057638"/>
    </source>
</evidence>
<dbReference type="FunFam" id="2.60.40.10:FF:000339">
    <property type="entry name" value="Plexin A2"/>
    <property type="match status" value="1"/>
</dbReference>
<dbReference type="CDD" id="cd00603">
    <property type="entry name" value="IPT_PCSR"/>
    <property type="match status" value="1"/>
</dbReference>
<evidence type="ECO:0000256" key="3">
    <source>
        <dbReference type="ARBA" id="ARBA00022475"/>
    </source>
</evidence>
<keyword evidence="6" id="KW-0677">Repeat</keyword>
<dbReference type="InterPro" id="IPR014756">
    <property type="entry name" value="Ig_E-set"/>
</dbReference>
<dbReference type="GO" id="GO:0021785">
    <property type="term" value="P:branchiomotor neuron axon guidance"/>
    <property type="evidence" value="ECO:0007669"/>
    <property type="project" value="UniProtKB-ARBA"/>
</dbReference>
<dbReference type="CDD" id="cd12790">
    <property type="entry name" value="RasGAP_plexin_A"/>
    <property type="match status" value="1"/>
</dbReference>
<keyword evidence="7 17" id="KW-1133">Transmembrane helix</keyword>
<evidence type="ECO:0000313" key="20">
    <source>
        <dbReference type="Ensembl" id="ENSSSCP00050027857.1"/>
    </source>
</evidence>
<evidence type="ECO:0000256" key="5">
    <source>
        <dbReference type="ARBA" id="ARBA00022729"/>
    </source>
</evidence>
<dbReference type="GO" id="GO:0035295">
    <property type="term" value="P:tube development"/>
    <property type="evidence" value="ECO:0007669"/>
    <property type="project" value="UniProtKB-ARBA"/>
</dbReference>
<dbReference type="FunFam" id="1.10.506.10:FF:000005">
    <property type="entry name" value="Plexin A1"/>
    <property type="match status" value="1"/>
</dbReference>
<feature type="domain" description="IPT/TIG" evidence="19">
    <location>
        <begin position="429"/>
        <end position="503"/>
    </location>
</feature>
<dbReference type="SUPFAM" id="SSF81296">
    <property type="entry name" value="E set domains"/>
    <property type="match status" value="3"/>
</dbReference>
<dbReference type="GO" id="GO:0048841">
    <property type="term" value="P:regulation of axon extension involved in axon guidance"/>
    <property type="evidence" value="ECO:0007669"/>
    <property type="project" value="UniProtKB-ARBA"/>
</dbReference>
<dbReference type="GO" id="GO:0021537">
    <property type="term" value="P:telencephalon development"/>
    <property type="evidence" value="ECO:0007669"/>
    <property type="project" value="UniProtKB-ARBA"/>
</dbReference>
<evidence type="ECO:0000256" key="16">
    <source>
        <dbReference type="SAM" id="Coils"/>
    </source>
</evidence>
<proteinExistence type="inferred from homology"/>
<keyword evidence="11" id="KW-0675">Receptor</keyword>
<dbReference type="Ensembl" id="ENSSSCT00050064665.1">
    <property type="protein sequence ID" value="ENSSSCP00050027857.1"/>
    <property type="gene ID" value="ENSSSCG00050046866.1"/>
</dbReference>
<dbReference type="SUPFAM" id="SSF103575">
    <property type="entry name" value="Plexin repeat"/>
    <property type="match status" value="2"/>
</dbReference>
<feature type="domain" description="PSI" evidence="18">
    <location>
        <begin position="227"/>
        <end position="274"/>
    </location>
</feature>
<evidence type="ECO:0000256" key="6">
    <source>
        <dbReference type="ARBA" id="ARBA00022737"/>
    </source>
</evidence>
<dbReference type="InterPro" id="IPR031148">
    <property type="entry name" value="Plexin"/>
</dbReference>
<evidence type="ECO:0000256" key="10">
    <source>
        <dbReference type="ARBA" id="ARBA00023157"/>
    </source>
</evidence>
<dbReference type="Pfam" id="PF17960">
    <property type="entry name" value="TIG_plexin"/>
    <property type="match status" value="1"/>
</dbReference>
<dbReference type="GO" id="GO:0021637">
    <property type="term" value="P:trigeminal nerve structural organization"/>
    <property type="evidence" value="ECO:0007669"/>
    <property type="project" value="UniProtKB-ARBA"/>
</dbReference>
<name>A0A8D1MUA8_PIG</name>
<keyword evidence="16" id="KW-0175">Coiled coil</keyword>
<sequence>KRDQGYRRKIKIPFAPVCPYSVPSVYHIVRNHVKRHRGKVTSEDKEIPKILRSVWEMEAFGPSRNVMQNILRLQALTRVPVESCGQYQSCGECLGSGDPHCGWCVLHNTCTRKERCERSKEPRRFASEMKQCVRLTVHPSNISVSQYNLVLETYNVPELSAGVNCTFEDLSEMDGLVVGNQIQCYSPAAKEVPRIITENGDHHVVQLQLKSKETGMTFASTSFVFYNCSVHNSCLSCVESPYRCHWCKYRHVCTHDPKTCSFQEGRVKLPEDCPQLLRVDKILVPVEVIKPITLKAKNLPQPQSGQRGYECVLRIQGSEQRVPALRFNSSRVQCQNSSYSYEGMEINNLPVELTVVWNGHFNIDNPAQNEVHLYKCGARRESCGLCLKADPDFECGWCQGQGQCTLRQHCPIHESQWLELSGANSKCTNPRITEIIPVTGPREGGTKVTIRGENLGLEFRDIASHVKVAGVECSPLVDGYIPAEQEEKSTGALPPQARFFSTQTLTLSDLKPSRGPMSGGTQVTITGTNLNAGSNVVVTFGKQPCLFHRRSPSYIVCNTTSSDEVLEMKVMVQVDRAKIHQDLFFQYVEDPTIVRIEPEWSITRWVGEAARVQSPAAQPPCSPSLQLCEVLSATEMTCQAPALALGPDHQSDLTERPEEFGFILDNVQSLLILNKTNFTYYPNPVFEAFGPSGILELKPGTPIILKGKNLIPPVAGGNVKLNYTVLVGEKPCTVTVSDVQLLCESPNLIGRHKVMARVGGMEYSPGMVYIAPDSPLSLPAIVSIAVAGGLLIIFIVAVLIAYKRKSRESDLTLKRLQMQMDNLESRVALECKEAFAELQTDIHELTSDLDGAGIPFLDYRTYTMRVLFPGIEDHPVLRDLEERVEKGLKLFAQLINNKVFLLSFIRTLESQRSFSMRDRGNVASLIMTVLQSKLEYATDVLKQLLADLIDKNLESKNHPKLLLRRTESVAEKMLTNWFTFLLYKFLKECAGEPLFSLFCAIKQQMEKGPIDAITGEARYSLSEDKLIRQQIDYKTLVLSCVSPDSANSPEVPVKILNCDTITQVKEKILDAIFKNVPCSHRPKAADMDLEWRQGSGARMILQDEDITTKIENDWKRLNTLAHYQVPDGSVVALVSKQVTAYNAVNNSTVSRTSASKYGEFTESFWGTEGALSRPVPPLASPPPTGRPHLKPVLRAASALVPPPQGTLQKFVDDLFETIFSTAHRGSALPLAIKYMFDFLDEQADKHGIHDPHVRHTWKSNCLPLRFWVNMIKNPQFVFDIHKNSITDACLSVVAQTFMDSCSTSEHRLGKDSPSNKLLYAKDIPSYKNWVERYYSDIGKMPAISDQDMNAYLAEQSRMHMNEFNTMSALSEIFSYVGKYSEEVSPALLGVSRNPKVRKELQQALGTGVHKP</sequence>
<feature type="domain" description="PSI" evidence="18">
    <location>
        <begin position="83"/>
        <end position="133"/>
    </location>
</feature>
<dbReference type="InterPro" id="IPR041362">
    <property type="entry name" value="TIG2_plexin"/>
</dbReference>
<keyword evidence="10" id="KW-1015">Disulfide bond</keyword>
<dbReference type="PANTHER" id="PTHR22625">
    <property type="entry name" value="PLEXIN"/>
    <property type="match status" value="1"/>
</dbReference>
<dbReference type="SMART" id="SM00429">
    <property type="entry name" value="IPT"/>
    <property type="match status" value="4"/>
</dbReference>
<dbReference type="FunFam" id="2.60.40.10:FF:001973">
    <property type="entry name" value="Plexin A4, B"/>
    <property type="match status" value="1"/>
</dbReference>
<dbReference type="Gene3D" id="2.60.40.10">
    <property type="entry name" value="Immunoglobulins"/>
    <property type="match status" value="4"/>
</dbReference>
<dbReference type="CDD" id="cd01179">
    <property type="entry name" value="IPT_plexin_repeat2"/>
    <property type="match status" value="1"/>
</dbReference>
<comment type="subcellular location">
    <subcellularLocation>
        <location evidence="1">Cell membrane</location>
        <topology evidence="1">Single-pass type I membrane protein</topology>
    </subcellularLocation>
</comment>
<protein>
    <recommendedName>
        <fullName evidence="15">Plexin-A4</fullName>
    </recommendedName>
</protein>
<dbReference type="Pfam" id="PF08337">
    <property type="entry name" value="Plexin_cytopl"/>
    <property type="match status" value="2"/>
</dbReference>
<dbReference type="FunFam" id="2.60.40.10:FF:000329">
    <property type="entry name" value="Plexin A4"/>
    <property type="match status" value="1"/>
</dbReference>
<dbReference type="GO" id="GO:0017154">
    <property type="term" value="F:semaphorin receptor activity"/>
    <property type="evidence" value="ECO:0007669"/>
    <property type="project" value="InterPro"/>
</dbReference>
<organism evidence="20 21">
    <name type="scientific">Sus scrofa</name>
    <name type="common">Pig</name>
    <dbReference type="NCBI Taxonomy" id="9823"/>
    <lineage>
        <taxon>Eukaryota</taxon>
        <taxon>Metazoa</taxon>
        <taxon>Chordata</taxon>
        <taxon>Craniata</taxon>
        <taxon>Vertebrata</taxon>
        <taxon>Euteleostomi</taxon>
        <taxon>Mammalia</taxon>
        <taxon>Eutheria</taxon>
        <taxon>Laurasiatheria</taxon>
        <taxon>Artiodactyla</taxon>
        <taxon>Suina</taxon>
        <taxon>Suidae</taxon>
        <taxon>Sus</taxon>
    </lineage>
</organism>
<evidence type="ECO:0000256" key="1">
    <source>
        <dbReference type="ARBA" id="ARBA00004251"/>
    </source>
</evidence>
<dbReference type="SMART" id="SM00423">
    <property type="entry name" value="PSI"/>
    <property type="match status" value="3"/>
</dbReference>
<keyword evidence="3" id="KW-1003">Cell membrane</keyword>
<evidence type="ECO:0000256" key="11">
    <source>
        <dbReference type="ARBA" id="ARBA00023170"/>
    </source>
</evidence>
<evidence type="ECO:0000256" key="2">
    <source>
        <dbReference type="ARBA" id="ARBA00010297"/>
    </source>
</evidence>
<dbReference type="GO" id="GO:0005886">
    <property type="term" value="C:plasma membrane"/>
    <property type="evidence" value="ECO:0007669"/>
    <property type="project" value="UniProtKB-SubCell"/>
</dbReference>
<comment type="similarity">
    <text evidence="2">Belongs to the plexin family.</text>
</comment>
<feature type="domain" description="IPT/TIG" evidence="19">
    <location>
        <begin position="504"/>
        <end position="588"/>
    </location>
</feature>
<keyword evidence="12" id="KW-0325">Glycoprotein</keyword>
<keyword evidence="8" id="KW-0007">Acetylation</keyword>
<dbReference type="Pfam" id="PF24479">
    <property type="entry name" value="PSI_PlexinA-B"/>
    <property type="match status" value="1"/>
</dbReference>
<dbReference type="Proteomes" id="UP000694571">
    <property type="component" value="Unplaced"/>
</dbReference>
<dbReference type="InterPro" id="IPR013783">
    <property type="entry name" value="Ig-like_fold"/>
</dbReference>
<dbReference type="InterPro" id="IPR008936">
    <property type="entry name" value="Rho_GTPase_activation_prot"/>
</dbReference>
<evidence type="ECO:0000256" key="14">
    <source>
        <dbReference type="ARBA" id="ARBA00062096"/>
    </source>
</evidence>
<dbReference type="InterPro" id="IPR002909">
    <property type="entry name" value="IPT_dom"/>
</dbReference>
<reference evidence="20" key="1">
    <citation type="submission" date="2025-08" db="UniProtKB">
        <authorList>
            <consortium name="Ensembl"/>
        </authorList>
    </citation>
    <scope>IDENTIFICATION</scope>
</reference>
<evidence type="ECO:0000259" key="18">
    <source>
        <dbReference type="SMART" id="SM00423"/>
    </source>
</evidence>
<comment type="subunit">
    <text evidence="14">Interacts with NRP1 and NRP2.</text>
</comment>
<dbReference type="Pfam" id="PF01833">
    <property type="entry name" value="TIG"/>
    <property type="match status" value="3"/>
</dbReference>
<dbReference type="GO" id="GO:0050919">
    <property type="term" value="P:negative chemotaxis"/>
    <property type="evidence" value="ECO:0007669"/>
    <property type="project" value="UniProtKB-ARBA"/>
</dbReference>
<evidence type="ECO:0000256" key="9">
    <source>
        <dbReference type="ARBA" id="ARBA00023136"/>
    </source>
</evidence>
<dbReference type="InterPro" id="IPR002165">
    <property type="entry name" value="Plexin_repeat"/>
</dbReference>
<dbReference type="PANTHER" id="PTHR22625:SF34">
    <property type="entry name" value="PLEXIN-A4"/>
    <property type="match status" value="1"/>
</dbReference>
<dbReference type="FunFam" id="3.30.1680.10:FF:000032">
    <property type="entry name" value="Plexin A2"/>
    <property type="match status" value="1"/>
</dbReference>
<accession>A0A8D1MUA8</accession>
<feature type="domain" description="IPT/TIG" evidence="19">
    <location>
        <begin position="683"/>
        <end position="772"/>
    </location>
</feature>
<feature type="domain" description="IPT/TIG" evidence="19">
    <location>
        <begin position="590"/>
        <end position="681"/>
    </location>
</feature>
<dbReference type="InterPro" id="IPR016201">
    <property type="entry name" value="PSI"/>
</dbReference>
<dbReference type="Gene3D" id="1.10.506.10">
    <property type="entry name" value="GTPase Activation - p120gap, domain 1"/>
    <property type="match status" value="2"/>
</dbReference>
<dbReference type="FunFam" id="2.60.40.10:FF:000071">
    <property type="entry name" value="Plexin A2"/>
    <property type="match status" value="1"/>
</dbReference>